<dbReference type="EC" id="5.6.2.4" evidence="9"/>
<keyword evidence="3 12" id="KW-0378">Hydrolase</keyword>
<dbReference type="PROSITE" id="PS51198">
    <property type="entry name" value="UVRD_HELICASE_ATP_BIND"/>
    <property type="match status" value="1"/>
</dbReference>
<evidence type="ECO:0000256" key="7">
    <source>
        <dbReference type="ARBA" id="ARBA00023235"/>
    </source>
</evidence>
<feature type="domain" description="UvrD-like helicase ATP-binding" evidence="13">
    <location>
        <begin position="29"/>
        <end position="310"/>
    </location>
</feature>
<evidence type="ECO:0000256" key="5">
    <source>
        <dbReference type="ARBA" id="ARBA00022840"/>
    </source>
</evidence>
<protein>
    <recommendedName>
        <fullName evidence="9">DNA 3'-5' helicase</fullName>
        <ecNumber evidence="9">5.6.2.4</ecNumber>
    </recommendedName>
    <alternativeName>
        <fullName evidence="10">DNA 3'-5' helicase II</fullName>
    </alternativeName>
</protein>
<feature type="domain" description="UvrD-like helicase C-terminal" evidence="14">
    <location>
        <begin position="311"/>
        <end position="581"/>
    </location>
</feature>
<dbReference type="SUPFAM" id="SSF52540">
    <property type="entry name" value="P-loop containing nucleoside triphosphate hydrolases"/>
    <property type="match status" value="1"/>
</dbReference>
<dbReference type="RefSeq" id="WP_015452783.1">
    <property type="nucleotide sequence ID" value="NC_020549.1"/>
</dbReference>
<dbReference type="Proteomes" id="UP000011820">
    <property type="component" value="Chromosome"/>
</dbReference>
<feature type="binding site" evidence="12">
    <location>
        <begin position="50"/>
        <end position="57"/>
    </location>
    <ligand>
        <name>ATP</name>
        <dbReference type="ChEBI" id="CHEBI:30616"/>
    </ligand>
</feature>
<evidence type="ECO:0000256" key="11">
    <source>
        <dbReference type="ARBA" id="ARBA00048988"/>
    </source>
</evidence>
<evidence type="ECO:0000256" key="1">
    <source>
        <dbReference type="ARBA" id="ARBA00009922"/>
    </source>
</evidence>
<evidence type="ECO:0000259" key="13">
    <source>
        <dbReference type="PROSITE" id="PS51198"/>
    </source>
</evidence>
<evidence type="ECO:0000256" key="8">
    <source>
        <dbReference type="ARBA" id="ARBA00034617"/>
    </source>
</evidence>
<keyword evidence="4 12" id="KW-0347">Helicase</keyword>
<dbReference type="Gene3D" id="1.10.10.160">
    <property type="match status" value="1"/>
</dbReference>
<keyword evidence="2 12" id="KW-0547">Nucleotide-binding</keyword>
<accession>A0ABM5NGD3</accession>
<keyword evidence="7" id="KW-0413">Isomerase</keyword>
<evidence type="ECO:0000256" key="9">
    <source>
        <dbReference type="ARBA" id="ARBA00034808"/>
    </source>
</evidence>
<dbReference type="EMBL" id="CP004005">
    <property type="protein sequence ID" value="AGH17188.1"/>
    <property type="molecule type" value="Genomic_DNA"/>
</dbReference>
<dbReference type="InterPro" id="IPR000212">
    <property type="entry name" value="DNA_helicase_UvrD/REP"/>
</dbReference>
<evidence type="ECO:0000256" key="3">
    <source>
        <dbReference type="ARBA" id="ARBA00022801"/>
    </source>
</evidence>
<dbReference type="Gene3D" id="1.10.486.10">
    <property type="entry name" value="PCRA, domain 4"/>
    <property type="match status" value="1"/>
</dbReference>
<gene>
    <name evidence="15" type="ORF">WSI_04090</name>
</gene>
<dbReference type="InterPro" id="IPR014017">
    <property type="entry name" value="DNA_helicase_UvrD-like_C"/>
</dbReference>
<dbReference type="Pfam" id="PF00580">
    <property type="entry name" value="UvrD-helicase"/>
    <property type="match status" value="1"/>
</dbReference>
<keyword evidence="16" id="KW-1185">Reference proteome</keyword>
<evidence type="ECO:0000313" key="15">
    <source>
        <dbReference type="EMBL" id="AGH17188.1"/>
    </source>
</evidence>
<reference evidence="15 16" key="1">
    <citation type="journal article" date="2013" name="Genome Announc.">
        <title>Complete Genome Sequence of a Chinese Strain of 'Candidatus Liberibacter asiaticus'.</title>
        <authorList>
            <person name="Lin H."/>
            <person name="Han C.S."/>
            <person name="Liu B."/>
            <person name="Lou B."/>
            <person name="Bai X."/>
            <person name="Deng C."/>
            <person name="Civerolo E.L."/>
            <person name="Gupta G."/>
        </authorList>
    </citation>
    <scope>NUCLEOTIDE SEQUENCE [LARGE SCALE GENOMIC DNA]</scope>
    <source>
        <strain evidence="16">gxpsy</strain>
    </source>
</reference>
<comment type="similarity">
    <text evidence="1">Belongs to the helicase family. UvrD subfamily.</text>
</comment>
<organism evidence="15 16">
    <name type="scientific">Candidatus Liberibacter asiaticus str. gxpsy</name>
    <dbReference type="NCBI Taxonomy" id="1174529"/>
    <lineage>
        <taxon>Bacteria</taxon>
        <taxon>Pseudomonadati</taxon>
        <taxon>Pseudomonadota</taxon>
        <taxon>Alphaproteobacteria</taxon>
        <taxon>Hyphomicrobiales</taxon>
        <taxon>Rhizobiaceae</taxon>
        <taxon>Liberibacter</taxon>
    </lineage>
</organism>
<name>A0ABM5NGD3_LIBAS</name>
<evidence type="ECO:0000256" key="6">
    <source>
        <dbReference type="ARBA" id="ARBA00023125"/>
    </source>
</evidence>
<dbReference type="InterPro" id="IPR027417">
    <property type="entry name" value="P-loop_NTPase"/>
</dbReference>
<comment type="catalytic activity">
    <reaction evidence="8">
        <text>Couples ATP hydrolysis with the unwinding of duplex DNA by translocating in the 3'-5' direction.</text>
        <dbReference type="EC" id="5.6.2.4"/>
    </reaction>
</comment>
<evidence type="ECO:0000256" key="2">
    <source>
        <dbReference type="ARBA" id="ARBA00022741"/>
    </source>
</evidence>
<dbReference type="PANTHER" id="PTHR11070:SF2">
    <property type="entry name" value="ATP-DEPENDENT DNA HELICASE SRS2"/>
    <property type="match status" value="1"/>
</dbReference>
<dbReference type="Gene3D" id="3.40.50.300">
    <property type="entry name" value="P-loop containing nucleotide triphosphate hydrolases"/>
    <property type="match status" value="2"/>
</dbReference>
<dbReference type="GO" id="GO:0004386">
    <property type="term" value="F:helicase activity"/>
    <property type="evidence" value="ECO:0007669"/>
    <property type="project" value="UniProtKB-KW"/>
</dbReference>
<dbReference type="PROSITE" id="PS51217">
    <property type="entry name" value="UVRD_HELICASE_CTER"/>
    <property type="match status" value="1"/>
</dbReference>
<dbReference type="CDD" id="cd18807">
    <property type="entry name" value="SF1_C_UvrD"/>
    <property type="match status" value="1"/>
</dbReference>
<keyword evidence="6" id="KW-0238">DNA-binding</keyword>
<keyword evidence="5 12" id="KW-0067">ATP-binding</keyword>
<dbReference type="Pfam" id="PF13361">
    <property type="entry name" value="UvrD_C"/>
    <property type="match status" value="1"/>
</dbReference>
<evidence type="ECO:0000313" key="16">
    <source>
        <dbReference type="Proteomes" id="UP000011820"/>
    </source>
</evidence>
<sequence length="685" mass="79351">MQQDDQKSHFSHILKGDFVPSCVPNYLKGLNAQQTHAVTIPDDTPLLILAGAGTGKTTVLIARMLHLICHKEIPPSKILAMTFTNQAIQEMKNRLACYLGEKIPRIQTFHSFCASILRKHGEVVGLPTDFAILDSAESRTIIKQLLKDLQIDDKDYDPHEVIEKIDYWQNRGWNPKDIPQSSLTEDAEIPKAIYIQYVAYLQKTKSCDFGGLIIKTIEVLHHPHVLKKYHEKIPYIMVDEYQDINTPQYLLLRLLCQKEDSKQGARICCVGDENQCIYEWRGAQFSHILNFQKDFKDANIIKLEQNYRSTTHILNTANKLISHNKQRFDKKLFTQRDCHDDAKVSIHVSQSDNSELSTIIQEIINIQNTGMSLNNIAILVRTSWQTRKFEDAFLEQEIPHKVIGGSFYDRQEIRDALAYFRLVCQEHRDEDFKRIINCPKRGIGKESLHKIQYHASQHHISLLQASEKLIDSGQFRPQIRQSLQNFVKDIRRWNNCSKKMDPAPIANMILEQSGYMAMWKNNKSSEKSQERLDNLRELLSIIEKHETLEGFVLQAPLRENLGSFIPDSNCIQIMTLHAAKGLEFDTVFISGWEQGLLPHQLSINEGNVEGERRLAYVGITRAKKKCHLFYTINRRTHDFTRVERYQPSQVSQFLLELYDPSHTQEIIYDDIYGTFSEHWNQIPEP</sequence>
<dbReference type="InterPro" id="IPR013986">
    <property type="entry name" value="DExx_box_DNA_helicase_dom_sf"/>
</dbReference>
<dbReference type="CDD" id="cd17932">
    <property type="entry name" value="DEXQc_UvrD"/>
    <property type="match status" value="1"/>
</dbReference>
<evidence type="ECO:0000256" key="4">
    <source>
        <dbReference type="ARBA" id="ARBA00022806"/>
    </source>
</evidence>
<evidence type="ECO:0000256" key="10">
    <source>
        <dbReference type="ARBA" id="ARBA00034923"/>
    </source>
</evidence>
<dbReference type="GeneID" id="93077187"/>
<evidence type="ECO:0000259" key="14">
    <source>
        <dbReference type="PROSITE" id="PS51217"/>
    </source>
</evidence>
<proteinExistence type="inferred from homology"/>
<comment type="catalytic activity">
    <reaction evidence="11">
        <text>ATP + H2O = ADP + phosphate + H(+)</text>
        <dbReference type="Rhea" id="RHEA:13065"/>
        <dbReference type="ChEBI" id="CHEBI:15377"/>
        <dbReference type="ChEBI" id="CHEBI:15378"/>
        <dbReference type="ChEBI" id="CHEBI:30616"/>
        <dbReference type="ChEBI" id="CHEBI:43474"/>
        <dbReference type="ChEBI" id="CHEBI:456216"/>
        <dbReference type="EC" id="5.6.2.4"/>
    </reaction>
</comment>
<dbReference type="PANTHER" id="PTHR11070">
    <property type="entry name" value="UVRD / RECB / PCRA DNA HELICASE FAMILY MEMBER"/>
    <property type="match status" value="1"/>
</dbReference>
<dbReference type="InterPro" id="IPR014016">
    <property type="entry name" value="UvrD-like_ATP-bd"/>
</dbReference>
<evidence type="ECO:0000256" key="12">
    <source>
        <dbReference type="PROSITE-ProRule" id="PRU00560"/>
    </source>
</evidence>